<protein>
    <recommendedName>
        <fullName evidence="1">Peptidase S9 prolyl oligopeptidase catalytic domain-containing protein</fullName>
    </recommendedName>
</protein>
<dbReference type="Pfam" id="PF00326">
    <property type="entry name" value="Peptidase_S9"/>
    <property type="match status" value="1"/>
</dbReference>
<comment type="caution">
    <text evidence="2">The sequence shown here is derived from an EMBL/GenBank/DDBJ whole genome shotgun (WGS) entry which is preliminary data.</text>
</comment>
<dbReference type="Gene3D" id="3.40.50.1820">
    <property type="entry name" value="alpha/beta hydrolase"/>
    <property type="match status" value="1"/>
</dbReference>
<dbReference type="EMBL" id="MHPU01000044">
    <property type="protein sequence ID" value="OGZ87394.1"/>
    <property type="molecule type" value="Genomic_DNA"/>
</dbReference>
<accession>A0A1G2JJV1</accession>
<feature type="domain" description="Peptidase S9 prolyl oligopeptidase catalytic" evidence="1">
    <location>
        <begin position="39"/>
        <end position="245"/>
    </location>
</feature>
<proteinExistence type="predicted"/>
<dbReference type="GO" id="GO:0008236">
    <property type="term" value="F:serine-type peptidase activity"/>
    <property type="evidence" value="ECO:0007669"/>
    <property type="project" value="InterPro"/>
</dbReference>
<sequence length="246" mass="28221">MKPFRTRFAKDIVCEFLPPKKPSNKVIIISSGVPSVPKLSDTINFYSNKGFWVFHPRYRGTWESDGSFLKKSLDLDIQDVINQLPKGFICLENNKKYFIKLGKLYLFGCSFGGPAAILNSKDKRVLKVVTLSPVIDWSSESKDEPLDKSFKYAKLAYGNAYRIDTKKWNELKLGKFYNPINNVDKVSGKKIMIFHAKDDRSVNWKPAVEFCKKTGSELVLLNKGGHFGSSYFSKLKFYNKIKKFIK</sequence>
<evidence type="ECO:0000259" key="1">
    <source>
        <dbReference type="Pfam" id="PF00326"/>
    </source>
</evidence>
<dbReference type="Proteomes" id="UP000178935">
    <property type="component" value="Unassembled WGS sequence"/>
</dbReference>
<evidence type="ECO:0000313" key="3">
    <source>
        <dbReference type="Proteomes" id="UP000178935"/>
    </source>
</evidence>
<organism evidence="2 3">
    <name type="scientific">Candidatus Staskawiczbacteria bacterium RIFOXYD1_FULL_32_13</name>
    <dbReference type="NCBI Taxonomy" id="1802234"/>
    <lineage>
        <taxon>Bacteria</taxon>
        <taxon>Candidatus Staskawicziibacteriota</taxon>
    </lineage>
</organism>
<name>A0A1G2JJV1_9BACT</name>
<dbReference type="InterPro" id="IPR029058">
    <property type="entry name" value="AB_hydrolase_fold"/>
</dbReference>
<dbReference type="GO" id="GO:0006508">
    <property type="term" value="P:proteolysis"/>
    <property type="evidence" value="ECO:0007669"/>
    <property type="project" value="InterPro"/>
</dbReference>
<evidence type="ECO:0000313" key="2">
    <source>
        <dbReference type="EMBL" id="OGZ87394.1"/>
    </source>
</evidence>
<dbReference type="SUPFAM" id="SSF53474">
    <property type="entry name" value="alpha/beta-Hydrolases"/>
    <property type="match status" value="1"/>
</dbReference>
<dbReference type="AlphaFoldDB" id="A0A1G2JJV1"/>
<gene>
    <name evidence="2" type="ORF">A2561_04900</name>
</gene>
<dbReference type="InterPro" id="IPR001375">
    <property type="entry name" value="Peptidase_S9_cat"/>
</dbReference>
<reference evidence="2 3" key="1">
    <citation type="journal article" date="2016" name="Nat. Commun.">
        <title>Thousands of microbial genomes shed light on interconnected biogeochemical processes in an aquifer system.</title>
        <authorList>
            <person name="Anantharaman K."/>
            <person name="Brown C.T."/>
            <person name="Hug L.A."/>
            <person name="Sharon I."/>
            <person name="Castelle C.J."/>
            <person name="Probst A.J."/>
            <person name="Thomas B.C."/>
            <person name="Singh A."/>
            <person name="Wilkins M.J."/>
            <person name="Karaoz U."/>
            <person name="Brodie E.L."/>
            <person name="Williams K.H."/>
            <person name="Hubbard S.S."/>
            <person name="Banfield J.F."/>
        </authorList>
    </citation>
    <scope>NUCLEOTIDE SEQUENCE [LARGE SCALE GENOMIC DNA]</scope>
</reference>